<dbReference type="PANTHER" id="PTHR10414">
    <property type="entry name" value="ETHANOLAMINEPHOSPHOTRANSFERASE"/>
    <property type="match status" value="1"/>
</dbReference>
<dbReference type="Pfam" id="PF01066">
    <property type="entry name" value="CDP-OH_P_transf"/>
    <property type="match status" value="1"/>
</dbReference>
<dbReference type="Proteomes" id="UP001195914">
    <property type="component" value="Unassembled WGS sequence"/>
</dbReference>
<dbReference type="GO" id="GO:0016020">
    <property type="term" value="C:membrane"/>
    <property type="evidence" value="ECO:0007669"/>
    <property type="project" value="UniProtKB-SubCell"/>
</dbReference>
<dbReference type="InterPro" id="IPR000462">
    <property type="entry name" value="CDP-OH_P_trans"/>
</dbReference>
<dbReference type="InterPro" id="IPR043130">
    <property type="entry name" value="CDP-OH_PTrfase_TM_dom"/>
</dbReference>
<dbReference type="AlphaFoldDB" id="A0AAD9GCA4"/>
<evidence type="ECO:0000256" key="5">
    <source>
        <dbReference type="RuleBase" id="RU003750"/>
    </source>
</evidence>
<dbReference type="InterPro" id="IPR048254">
    <property type="entry name" value="CDP_ALCOHOL_P_TRANSF_CS"/>
</dbReference>
<dbReference type="PROSITE" id="PS00379">
    <property type="entry name" value="CDP_ALCOHOL_P_TRANSF"/>
    <property type="match status" value="1"/>
</dbReference>
<feature type="transmembrane region" description="Helical" evidence="6">
    <location>
        <begin position="288"/>
        <end position="311"/>
    </location>
</feature>
<keyword evidence="4 6" id="KW-0472">Membrane</keyword>
<protein>
    <submittedName>
        <fullName evidence="7">Ethanolamine phosphatidyltransferase</fullName>
    </submittedName>
</protein>
<organism evidence="7 8">
    <name type="scientific">Babesia divergens</name>
    <dbReference type="NCBI Taxonomy" id="32595"/>
    <lineage>
        <taxon>Eukaryota</taxon>
        <taxon>Sar</taxon>
        <taxon>Alveolata</taxon>
        <taxon>Apicomplexa</taxon>
        <taxon>Aconoidasida</taxon>
        <taxon>Piroplasmida</taxon>
        <taxon>Babesiidae</taxon>
        <taxon>Babesia</taxon>
    </lineage>
</organism>
<keyword evidence="6" id="KW-0812">Transmembrane</keyword>
<reference evidence="7" key="1">
    <citation type="journal article" date="2014" name="Nucleic Acids Res.">
        <title>The evolutionary dynamics of variant antigen genes in Babesia reveal a history of genomic innovation underlying host-parasite interaction.</title>
        <authorList>
            <person name="Jackson A.P."/>
            <person name="Otto T.D."/>
            <person name="Darby A."/>
            <person name="Ramaprasad A."/>
            <person name="Xia D."/>
            <person name="Echaide I.E."/>
            <person name="Farber M."/>
            <person name="Gahlot S."/>
            <person name="Gamble J."/>
            <person name="Gupta D."/>
            <person name="Gupta Y."/>
            <person name="Jackson L."/>
            <person name="Malandrin L."/>
            <person name="Malas T.B."/>
            <person name="Moussa E."/>
            <person name="Nair M."/>
            <person name="Reid A.J."/>
            <person name="Sanders M."/>
            <person name="Sharma J."/>
            <person name="Tracey A."/>
            <person name="Quail M.A."/>
            <person name="Weir W."/>
            <person name="Wastling J.M."/>
            <person name="Hall N."/>
            <person name="Willadsen P."/>
            <person name="Lingelbach K."/>
            <person name="Shiels B."/>
            <person name="Tait A."/>
            <person name="Berriman M."/>
            <person name="Allred D.R."/>
            <person name="Pain A."/>
        </authorList>
    </citation>
    <scope>NUCLEOTIDE SEQUENCE</scope>
    <source>
        <strain evidence="7">1802A</strain>
    </source>
</reference>
<comment type="caution">
    <text evidence="7">The sequence shown here is derived from an EMBL/GenBank/DDBJ whole genome shotgun (WGS) entry which is preliminary data.</text>
</comment>
<dbReference type="EMBL" id="JAHBMH010000044">
    <property type="protein sequence ID" value="KAK1935878.1"/>
    <property type="molecule type" value="Genomic_DNA"/>
</dbReference>
<dbReference type="GO" id="GO:0016780">
    <property type="term" value="F:phosphotransferase activity, for other substituted phosphate groups"/>
    <property type="evidence" value="ECO:0007669"/>
    <property type="project" value="InterPro"/>
</dbReference>
<feature type="transmembrane region" description="Helical" evidence="6">
    <location>
        <begin position="323"/>
        <end position="344"/>
    </location>
</feature>
<feature type="transmembrane region" description="Helical" evidence="6">
    <location>
        <begin position="53"/>
        <end position="72"/>
    </location>
</feature>
<evidence type="ECO:0000256" key="2">
    <source>
        <dbReference type="ARBA" id="ARBA00010441"/>
    </source>
</evidence>
<feature type="transmembrane region" description="Helical" evidence="6">
    <location>
        <begin position="356"/>
        <end position="376"/>
    </location>
</feature>
<dbReference type="GO" id="GO:0008654">
    <property type="term" value="P:phospholipid biosynthetic process"/>
    <property type="evidence" value="ECO:0007669"/>
    <property type="project" value="InterPro"/>
</dbReference>
<name>A0AAD9GCA4_BABDI</name>
<feature type="transmembrane region" description="Helical" evidence="6">
    <location>
        <begin position="218"/>
        <end position="240"/>
    </location>
</feature>
<comment type="subcellular location">
    <subcellularLocation>
        <location evidence="1">Membrane</location>
    </subcellularLocation>
</comment>
<evidence type="ECO:0000313" key="8">
    <source>
        <dbReference type="Proteomes" id="UP001195914"/>
    </source>
</evidence>
<proteinExistence type="inferred from homology"/>
<gene>
    <name evidence="7" type="ORF">X943_000127</name>
</gene>
<comment type="similarity">
    <text evidence="2 5">Belongs to the CDP-alcohol phosphatidyltransferase class-I family.</text>
</comment>
<dbReference type="PANTHER" id="PTHR10414:SF37">
    <property type="entry name" value="BB IN A BOXCAR, ISOFORM C"/>
    <property type="match status" value="1"/>
</dbReference>
<accession>A0AAD9GCA4</accession>
<keyword evidence="3 5" id="KW-0808">Transferase</keyword>
<keyword evidence="6" id="KW-1133">Transmembrane helix</keyword>
<keyword evidence="8" id="KW-1185">Reference proteome</keyword>
<feature type="transmembrane region" description="Helical" evidence="6">
    <location>
        <begin position="260"/>
        <end position="282"/>
    </location>
</feature>
<sequence>MDRFTRMIPESNLEHLKHYRFHAGESTRLDAILSRIWWTPVANLLPMWLSPNVITLMGALCIFLINYCIFTYVPHLDSAGSPRWLPILVSCMMILYMTFDGIDGKQARKLGVSSPLGQLMDHGIDAVVTVFYPYMCFIIFPGGFSFPMMLSIAVAPLHVLTTIWRESEFSTFVYTNGLLGVTETNLCTVFFQLLAYYFKCKIPNMVLYRFSSETMSTFVGKIFPGKVDLLTLVFFVIAVLSYMEGYYSMAKLCCDSSHRLAYITYVLSAMLHSFPAAFLAYSVPMRSKIVGCLFVSTLGAIMCVNNIICLLSKSKLRRFHFGLLPYYLLLARYYGAPLLQGLGYNMDAFVLTPRDLHSFLCGVTIYGFMYLLFIFVKTCHEIATYLKIPFLTVPPRLSPKRSH</sequence>
<feature type="transmembrane region" description="Helical" evidence="6">
    <location>
        <begin position="176"/>
        <end position="198"/>
    </location>
</feature>
<evidence type="ECO:0000256" key="1">
    <source>
        <dbReference type="ARBA" id="ARBA00004370"/>
    </source>
</evidence>
<reference evidence="7" key="2">
    <citation type="submission" date="2021-05" db="EMBL/GenBank/DDBJ databases">
        <authorList>
            <person name="Pain A."/>
        </authorList>
    </citation>
    <scope>NUCLEOTIDE SEQUENCE</scope>
    <source>
        <strain evidence="7">1802A</strain>
    </source>
</reference>
<evidence type="ECO:0000256" key="4">
    <source>
        <dbReference type="ARBA" id="ARBA00023136"/>
    </source>
</evidence>
<evidence type="ECO:0000256" key="3">
    <source>
        <dbReference type="ARBA" id="ARBA00022679"/>
    </source>
</evidence>
<feature type="transmembrane region" description="Helical" evidence="6">
    <location>
        <begin position="84"/>
        <end position="102"/>
    </location>
</feature>
<dbReference type="Gene3D" id="1.20.120.1760">
    <property type="match status" value="1"/>
</dbReference>
<evidence type="ECO:0000313" key="7">
    <source>
        <dbReference type="EMBL" id="KAK1935878.1"/>
    </source>
</evidence>
<evidence type="ECO:0000256" key="6">
    <source>
        <dbReference type="SAM" id="Phobius"/>
    </source>
</evidence>
<dbReference type="InterPro" id="IPR014472">
    <property type="entry name" value="CHOPT"/>
</dbReference>